<name>A0A7W7QI17_9ACTN</name>
<dbReference type="Proteomes" id="UP000552644">
    <property type="component" value="Unassembled WGS sequence"/>
</dbReference>
<sequence length="292" mass="31599">MRRLAIAVAASAAAAVVAGSGQAQAQAAPVPRPVESVKAQLVPGGGVLISETARATYTGIKGTFSVKTTGSVGFGRAGNTDYDLVSRGQISPEAEKFFSEKDLERLRTPIHTIKVGRHTYVSGLRPDRGADDWLRFGGDVTWGEEDQRGSQFLDVLNVTVLKKLIAKAVSPRPGEYQGTITRRELYGERPWEMDVRKLSYRLFVGTDQLPVRLVTETSQKTTVNLGEKGKPVRRTEHAVVDTRYRAWGTRVTITAPSESEAVTAGSLMTQLFTPLSPVPIGPAGTPDANRPR</sequence>
<reference evidence="2 3" key="1">
    <citation type="submission" date="2020-08" db="EMBL/GenBank/DDBJ databases">
        <title>Genomic Encyclopedia of Type Strains, Phase III (KMG-III): the genomes of soil and plant-associated and newly described type strains.</title>
        <authorList>
            <person name="Whitman W."/>
        </authorList>
    </citation>
    <scope>NUCLEOTIDE SEQUENCE [LARGE SCALE GENOMIC DNA]</scope>
    <source>
        <strain evidence="2 3">CECT 8840</strain>
    </source>
</reference>
<dbReference type="EMBL" id="JACHJP010000001">
    <property type="protein sequence ID" value="MBB4913481.1"/>
    <property type="molecule type" value="Genomic_DNA"/>
</dbReference>
<evidence type="ECO:0000313" key="2">
    <source>
        <dbReference type="EMBL" id="MBB4913481.1"/>
    </source>
</evidence>
<evidence type="ECO:0000313" key="3">
    <source>
        <dbReference type="Proteomes" id="UP000552644"/>
    </source>
</evidence>
<dbReference type="RefSeq" id="WP_184712253.1">
    <property type="nucleotide sequence ID" value="NZ_JACHJP010000001.1"/>
</dbReference>
<feature type="signal peptide" evidence="1">
    <location>
        <begin position="1"/>
        <end position="25"/>
    </location>
</feature>
<gene>
    <name evidence="2" type="ORF">FHS44_000553</name>
</gene>
<accession>A0A7W7QI17</accession>
<keyword evidence="1" id="KW-0732">Signal</keyword>
<evidence type="ECO:0000256" key="1">
    <source>
        <dbReference type="SAM" id="SignalP"/>
    </source>
</evidence>
<organism evidence="2 3">
    <name type="scientific">Streptosporangium saharense</name>
    <dbReference type="NCBI Taxonomy" id="1706840"/>
    <lineage>
        <taxon>Bacteria</taxon>
        <taxon>Bacillati</taxon>
        <taxon>Actinomycetota</taxon>
        <taxon>Actinomycetes</taxon>
        <taxon>Streptosporangiales</taxon>
        <taxon>Streptosporangiaceae</taxon>
        <taxon>Streptosporangium</taxon>
    </lineage>
</organism>
<evidence type="ECO:0008006" key="4">
    <source>
        <dbReference type="Google" id="ProtNLM"/>
    </source>
</evidence>
<protein>
    <recommendedName>
        <fullName evidence="4">DUF3108 domain-containing protein</fullName>
    </recommendedName>
</protein>
<comment type="caution">
    <text evidence="2">The sequence shown here is derived from an EMBL/GenBank/DDBJ whole genome shotgun (WGS) entry which is preliminary data.</text>
</comment>
<keyword evidence="3" id="KW-1185">Reference proteome</keyword>
<proteinExistence type="predicted"/>
<dbReference type="AlphaFoldDB" id="A0A7W7QI17"/>
<feature type="chain" id="PRO_5039255107" description="DUF3108 domain-containing protein" evidence="1">
    <location>
        <begin position="26"/>
        <end position="292"/>
    </location>
</feature>